<gene>
    <name evidence="2" type="ORF">EDD18DRAFT_1113861</name>
</gene>
<evidence type="ECO:0000313" key="3">
    <source>
        <dbReference type="Proteomes" id="UP001175228"/>
    </source>
</evidence>
<name>A0AA39P9M9_9AGAR</name>
<reference evidence="2" key="1">
    <citation type="submission" date="2023-06" db="EMBL/GenBank/DDBJ databases">
        <authorList>
            <consortium name="Lawrence Berkeley National Laboratory"/>
            <person name="Ahrendt S."/>
            <person name="Sahu N."/>
            <person name="Indic B."/>
            <person name="Wong-Bajracharya J."/>
            <person name="Merenyi Z."/>
            <person name="Ke H.-M."/>
            <person name="Monk M."/>
            <person name="Kocsube S."/>
            <person name="Drula E."/>
            <person name="Lipzen A."/>
            <person name="Balint B."/>
            <person name="Henrissat B."/>
            <person name="Andreopoulos B."/>
            <person name="Martin F.M."/>
            <person name="Harder C.B."/>
            <person name="Rigling D."/>
            <person name="Ford K.L."/>
            <person name="Foster G.D."/>
            <person name="Pangilinan J."/>
            <person name="Papanicolaou A."/>
            <person name="Barry K."/>
            <person name="LaButti K."/>
            <person name="Viragh M."/>
            <person name="Koriabine M."/>
            <person name="Yan M."/>
            <person name="Riley R."/>
            <person name="Champramary S."/>
            <person name="Plett K.L."/>
            <person name="Tsai I.J."/>
            <person name="Slot J."/>
            <person name="Sipos G."/>
            <person name="Plett J."/>
            <person name="Nagy L.G."/>
            <person name="Grigoriev I.V."/>
        </authorList>
    </citation>
    <scope>NUCLEOTIDE SEQUENCE</scope>
    <source>
        <strain evidence="2">HWK02</strain>
    </source>
</reference>
<evidence type="ECO:0000313" key="2">
    <source>
        <dbReference type="EMBL" id="KAK0479438.1"/>
    </source>
</evidence>
<dbReference type="EMBL" id="JAUEPU010000088">
    <property type="protein sequence ID" value="KAK0479438.1"/>
    <property type="molecule type" value="Genomic_DNA"/>
</dbReference>
<dbReference type="Proteomes" id="UP001175228">
    <property type="component" value="Unassembled WGS sequence"/>
</dbReference>
<feature type="region of interest" description="Disordered" evidence="1">
    <location>
        <begin position="65"/>
        <end position="100"/>
    </location>
</feature>
<proteinExistence type="predicted"/>
<dbReference type="AlphaFoldDB" id="A0AA39P9M9"/>
<evidence type="ECO:0000256" key="1">
    <source>
        <dbReference type="SAM" id="MobiDB-lite"/>
    </source>
</evidence>
<sequence>MSLEKVQLNVQEMQHYSVAYSGLGNYWHIMTDMQMLKTSSEQEYCHIHFPNLFAWTDMSGQLAPPVNPSPAPVASSSSSRKDQKQSPYAHPVPNKPTMSSSKLFQTSPIAKNPLKIEAMFKFWLCIRLPMLAHLSSPLYSLSVLDQNSWKMFLSLDNLAKVNEQENPSTKAAICRAKMKEILAGCFDEIKVELGGGEGTSVSWRGKRYEALTTTDHQEIVWEISEVAFHLELAMLDQMAWTAGPNHDISHETAISCCFAGPILMADVSSVNMGLAYPNWYNCAPYLCCLQRLMQMWTGSKPDIIAKDRMSWLWTEAEIYELEKALAEHYVDTFFLYLASHQHCHGTCHIIPRLRLYPCSVFVAKQQLLMFMPIISKWE</sequence>
<accession>A0AA39P9M9</accession>
<comment type="caution">
    <text evidence="2">The sequence shown here is derived from an EMBL/GenBank/DDBJ whole genome shotgun (WGS) entry which is preliminary data.</text>
</comment>
<protein>
    <submittedName>
        <fullName evidence="2">Uncharacterized protein</fullName>
    </submittedName>
</protein>
<organism evidence="2 3">
    <name type="scientific">Armillaria luteobubalina</name>
    <dbReference type="NCBI Taxonomy" id="153913"/>
    <lineage>
        <taxon>Eukaryota</taxon>
        <taxon>Fungi</taxon>
        <taxon>Dikarya</taxon>
        <taxon>Basidiomycota</taxon>
        <taxon>Agaricomycotina</taxon>
        <taxon>Agaricomycetes</taxon>
        <taxon>Agaricomycetidae</taxon>
        <taxon>Agaricales</taxon>
        <taxon>Marasmiineae</taxon>
        <taxon>Physalacriaceae</taxon>
        <taxon>Armillaria</taxon>
    </lineage>
</organism>
<keyword evidence="3" id="KW-1185">Reference proteome</keyword>